<dbReference type="CDD" id="cd01744">
    <property type="entry name" value="GATase1_CPSase"/>
    <property type="match status" value="1"/>
</dbReference>
<keyword evidence="8" id="KW-0665">Pyrimidine biosynthesis</keyword>
<dbReference type="HAMAP" id="MF_01209">
    <property type="entry name" value="CPSase_S_chain"/>
    <property type="match status" value="1"/>
</dbReference>
<comment type="catalytic activity">
    <reaction evidence="8">
        <text>L-glutamine + H2O = L-glutamate + NH4(+)</text>
        <dbReference type="Rhea" id="RHEA:15889"/>
        <dbReference type="ChEBI" id="CHEBI:15377"/>
        <dbReference type="ChEBI" id="CHEBI:28938"/>
        <dbReference type="ChEBI" id="CHEBI:29985"/>
        <dbReference type="ChEBI" id="CHEBI:58359"/>
    </reaction>
</comment>
<dbReference type="OrthoDB" id="9804328at2"/>
<keyword evidence="8" id="KW-0055">Arginine biosynthesis</keyword>
<comment type="similarity">
    <text evidence="2 8">Belongs to the CarA family.</text>
</comment>
<reference evidence="10 11" key="1">
    <citation type="submission" date="2018-06" db="EMBL/GenBank/DDBJ databases">
        <authorList>
            <consortium name="Pathogen Informatics"/>
            <person name="Doyle S."/>
        </authorList>
    </citation>
    <scope>NUCLEOTIDE SEQUENCE [LARGE SCALE GENOMIC DNA]</scope>
    <source>
        <strain evidence="10 11">NCTC12020</strain>
    </source>
</reference>
<evidence type="ECO:0000256" key="2">
    <source>
        <dbReference type="ARBA" id="ARBA00007800"/>
    </source>
</evidence>
<dbReference type="Gene3D" id="3.50.30.20">
    <property type="entry name" value="Carbamoyl-phosphate synthase small subunit, N-terminal domain"/>
    <property type="match status" value="1"/>
</dbReference>
<comment type="catalytic activity">
    <reaction evidence="7 8">
        <text>hydrogencarbonate + L-glutamine + 2 ATP + H2O = carbamoyl phosphate + L-glutamate + 2 ADP + phosphate + 2 H(+)</text>
        <dbReference type="Rhea" id="RHEA:18633"/>
        <dbReference type="ChEBI" id="CHEBI:15377"/>
        <dbReference type="ChEBI" id="CHEBI:15378"/>
        <dbReference type="ChEBI" id="CHEBI:17544"/>
        <dbReference type="ChEBI" id="CHEBI:29985"/>
        <dbReference type="ChEBI" id="CHEBI:30616"/>
        <dbReference type="ChEBI" id="CHEBI:43474"/>
        <dbReference type="ChEBI" id="CHEBI:58228"/>
        <dbReference type="ChEBI" id="CHEBI:58359"/>
        <dbReference type="ChEBI" id="CHEBI:456216"/>
        <dbReference type="EC" id="6.3.5.5"/>
    </reaction>
</comment>
<dbReference type="SUPFAM" id="SSF52317">
    <property type="entry name" value="Class I glutamine amidotransferase-like"/>
    <property type="match status" value="1"/>
</dbReference>
<dbReference type="NCBIfam" id="TIGR01368">
    <property type="entry name" value="CPSaseIIsmall"/>
    <property type="match status" value="1"/>
</dbReference>
<dbReference type="InterPro" id="IPR036480">
    <property type="entry name" value="CarbP_synth_ssu_N_sf"/>
</dbReference>
<protein>
    <recommendedName>
        <fullName evidence="8">Carbamoyl phosphate synthase small chain</fullName>
        <ecNumber evidence="8">6.3.5.5</ecNumber>
    </recommendedName>
    <alternativeName>
        <fullName evidence="8">Carbamoyl phosphate synthetase glutamine chain</fullName>
    </alternativeName>
</protein>
<dbReference type="AlphaFoldDB" id="A0A380NCS6"/>
<evidence type="ECO:0000313" key="11">
    <source>
        <dbReference type="Proteomes" id="UP000255367"/>
    </source>
</evidence>
<dbReference type="GO" id="GO:0006541">
    <property type="term" value="P:glutamine metabolic process"/>
    <property type="evidence" value="ECO:0007669"/>
    <property type="project" value="InterPro"/>
</dbReference>
<dbReference type="InterPro" id="IPR002474">
    <property type="entry name" value="CarbamoylP_synth_ssu_N"/>
</dbReference>
<dbReference type="Gene3D" id="3.40.50.880">
    <property type="match status" value="1"/>
</dbReference>
<feature type="domain" description="Carbamoyl-phosphate synthase small subunit N-terminal" evidence="9">
    <location>
        <begin position="1"/>
        <end position="130"/>
    </location>
</feature>
<proteinExistence type="inferred from homology"/>
<dbReference type="EMBL" id="UHIO01000001">
    <property type="protein sequence ID" value="SUP37206.1"/>
    <property type="molecule type" value="Genomic_DNA"/>
</dbReference>
<dbReference type="GO" id="GO:0044205">
    <property type="term" value="P:'de novo' UMP biosynthetic process"/>
    <property type="evidence" value="ECO:0007669"/>
    <property type="project" value="UniProtKB-UniRule"/>
</dbReference>
<dbReference type="InterPro" id="IPR006274">
    <property type="entry name" value="CarbamoylP_synth_ssu"/>
</dbReference>
<dbReference type="PANTHER" id="PTHR43418">
    <property type="entry name" value="MULTIFUNCTIONAL TRYPTOPHAN BIOSYNTHESIS PROTEIN-RELATED"/>
    <property type="match status" value="1"/>
</dbReference>
<evidence type="ECO:0000256" key="1">
    <source>
        <dbReference type="ARBA" id="ARBA00005077"/>
    </source>
</evidence>
<dbReference type="UniPathway" id="UPA00068">
    <property type="reaction ID" value="UER00171"/>
</dbReference>
<dbReference type="PRINTS" id="PR00099">
    <property type="entry name" value="CPSGATASE"/>
</dbReference>
<keyword evidence="4 8" id="KW-0547">Nucleotide-binding</keyword>
<keyword evidence="11" id="KW-1185">Reference proteome</keyword>
<dbReference type="NCBIfam" id="NF009475">
    <property type="entry name" value="PRK12838.1"/>
    <property type="match status" value="1"/>
</dbReference>
<evidence type="ECO:0000259" key="9">
    <source>
        <dbReference type="SMART" id="SM01097"/>
    </source>
</evidence>
<feature type="binding site" evidence="8">
    <location>
        <position position="219"/>
    </location>
    <ligand>
        <name>L-glutamine</name>
        <dbReference type="ChEBI" id="CHEBI:58359"/>
    </ligand>
</feature>
<sequence length="356" mass="39324">MKGKLVLQDGSVYEGKLLGGAPILGEVVFNTGMTGYQEILTDPSYADQIITLTYPLIGNYGVYRDIAQAPKPYCRGMIVGELCTFPSNWQNEGLFEEYLRAYGIPCLYDVDTRAITRNIRNHGVMKGVICSVDTPQERIDALLQQDLPTDQVMQVTTKWQGYRGSENAEFHVAVYDFGVKESILKSLEACGCRLTIFPADTKAETVLAENPDGIFLSNGPGDPQDLQFAVAEVKKLLDKKPIFGICMGHQVLSLAYGGSTYKLRFGHRGSNHPVKDLATGRVYITSQNHGYAVDETSLANADVTITHRSVNDNTVEGMKHNSLPIMSVQYHPEASPGPTDNLYLFDQFKALMKAHK</sequence>
<dbReference type="PANTHER" id="PTHR43418:SF7">
    <property type="entry name" value="CARBAMOYL-PHOSPHATE SYNTHASE SMALL CHAIN"/>
    <property type="match status" value="1"/>
</dbReference>
<organism evidence="10 11">
    <name type="scientific">Veillonella criceti</name>
    <dbReference type="NCBI Taxonomy" id="103891"/>
    <lineage>
        <taxon>Bacteria</taxon>
        <taxon>Bacillati</taxon>
        <taxon>Bacillota</taxon>
        <taxon>Negativicutes</taxon>
        <taxon>Veillonellales</taxon>
        <taxon>Veillonellaceae</taxon>
        <taxon>Veillonella</taxon>
    </lineage>
</organism>
<comment type="subunit">
    <text evidence="8">Composed of two chains; the small (or glutamine) chain promotes the hydrolysis of glutamine to ammonia, which is used by the large (or ammonia) chain to synthesize carbamoyl phosphate. Tetramer of heterodimers (alpha,beta)4.</text>
</comment>
<evidence type="ECO:0000256" key="5">
    <source>
        <dbReference type="ARBA" id="ARBA00022840"/>
    </source>
</evidence>
<dbReference type="PRINTS" id="PR00096">
    <property type="entry name" value="GATASE"/>
</dbReference>
<dbReference type="SMART" id="SM01097">
    <property type="entry name" value="CPSase_sm_chain"/>
    <property type="match status" value="1"/>
</dbReference>
<feature type="binding site" evidence="8">
    <location>
        <position position="290"/>
    </location>
    <ligand>
        <name>L-glutamine</name>
        <dbReference type="ChEBI" id="CHEBI:58359"/>
    </ligand>
</feature>
<dbReference type="GO" id="GO:0005524">
    <property type="term" value="F:ATP binding"/>
    <property type="evidence" value="ECO:0007669"/>
    <property type="project" value="UniProtKB-UniRule"/>
</dbReference>
<keyword evidence="3 8" id="KW-0436">Ligase</keyword>
<accession>A0A380NCS6</accession>
<feature type="region of interest" description="CPSase" evidence="8">
    <location>
        <begin position="1"/>
        <end position="170"/>
    </location>
</feature>
<evidence type="ECO:0000313" key="10">
    <source>
        <dbReference type="EMBL" id="SUP37206.1"/>
    </source>
</evidence>
<feature type="binding site" evidence="8">
    <location>
        <position position="44"/>
    </location>
    <ligand>
        <name>L-glutamine</name>
        <dbReference type="ChEBI" id="CHEBI:58359"/>
    </ligand>
</feature>
<comment type="pathway">
    <text evidence="8">Pyrimidine metabolism; UMP biosynthesis via de novo pathway; (S)-dihydroorotate from bicarbonate: step 1/3.</text>
</comment>
<keyword evidence="6 8" id="KW-0315">Glutamine amidotransferase</keyword>
<comment type="function">
    <text evidence="8">Small subunit of the glutamine-dependent carbamoyl phosphate synthetase (CPSase). CPSase catalyzes the formation of carbamoyl phosphate from the ammonia moiety of glutamine, carbonate, and phosphate donated by ATP, constituting the first step of 2 biosynthetic pathways, one leading to arginine and/or urea and the other to pyrimidine nucleotides. The small subunit (glutamine amidotransferase) binds and cleaves glutamine to supply the large subunit with the substrate ammonia.</text>
</comment>
<dbReference type="PRINTS" id="PR00097">
    <property type="entry name" value="ANTSNTHASEII"/>
</dbReference>
<evidence type="ECO:0000256" key="7">
    <source>
        <dbReference type="ARBA" id="ARBA00048816"/>
    </source>
</evidence>
<dbReference type="Pfam" id="PF00117">
    <property type="entry name" value="GATase"/>
    <property type="match status" value="1"/>
</dbReference>
<dbReference type="GO" id="GO:0004359">
    <property type="term" value="F:glutaminase activity"/>
    <property type="evidence" value="ECO:0007669"/>
    <property type="project" value="RHEA"/>
</dbReference>
<dbReference type="PROSITE" id="PS51273">
    <property type="entry name" value="GATASE_TYPE_1"/>
    <property type="match status" value="1"/>
</dbReference>
<evidence type="ECO:0000256" key="4">
    <source>
        <dbReference type="ARBA" id="ARBA00022741"/>
    </source>
</evidence>
<keyword evidence="5 8" id="KW-0067">ATP-binding</keyword>
<dbReference type="GO" id="GO:0006526">
    <property type="term" value="P:L-arginine biosynthetic process"/>
    <property type="evidence" value="ECO:0007669"/>
    <property type="project" value="UniProtKB-UniRule"/>
</dbReference>
<dbReference type="Pfam" id="PF00988">
    <property type="entry name" value="CPSase_sm_chain"/>
    <property type="match status" value="1"/>
</dbReference>
<feature type="binding site" evidence="8">
    <location>
        <position position="221"/>
    </location>
    <ligand>
        <name>L-glutamine</name>
        <dbReference type="ChEBI" id="CHEBI:58359"/>
    </ligand>
</feature>
<feature type="binding site" evidence="8">
    <location>
        <position position="250"/>
    </location>
    <ligand>
        <name>L-glutamine</name>
        <dbReference type="ChEBI" id="CHEBI:58359"/>
    </ligand>
</feature>
<dbReference type="EC" id="6.3.5.5" evidence="8"/>
<dbReference type="UniPathway" id="UPA00070">
    <property type="reaction ID" value="UER00115"/>
</dbReference>
<evidence type="ECO:0000256" key="6">
    <source>
        <dbReference type="ARBA" id="ARBA00022962"/>
    </source>
</evidence>
<dbReference type="SUPFAM" id="SSF52021">
    <property type="entry name" value="Carbamoyl phosphate synthetase, small subunit N-terminal domain"/>
    <property type="match status" value="1"/>
</dbReference>
<comment type="pathway">
    <text evidence="1 8">Amino-acid biosynthesis; L-arginine biosynthesis; carbamoyl phosphate from bicarbonate: step 1/1.</text>
</comment>
<feature type="binding site" evidence="8">
    <location>
        <position position="288"/>
    </location>
    <ligand>
        <name>L-glutamine</name>
        <dbReference type="ChEBI" id="CHEBI:58359"/>
    </ligand>
</feature>
<dbReference type="InterPro" id="IPR029062">
    <property type="entry name" value="Class_I_gatase-like"/>
</dbReference>
<evidence type="ECO:0000256" key="3">
    <source>
        <dbReference type="ARBA" id="ARBA00022598"/>
    </source>
</evidence>
<feature type="active site" evidence="8">
    <location>
        <position position="333"/>
    </location>
</feature>
<dbReference type="InterPro" id="IPR017926">
    <property type="entry name" value="GATASE"/>
</dbReference>
<dbReference type="RefSeq" id="WP_115309341.1">
    <property type="nucleotide sequence ID" value="NZ_UHIO01000001.1"/>
</dbReference>
<name>A0A380NCS6_9FIRM</name>
<dbReference type="InterPro" id="IPR035686">
    <property type="entry name" value="CPSase_GATase1"/>
</dbReference>
<feature type="binding site" evidence="8">
    <location>
        <position position="247"/>
    </location>
    <ligand>
        <name>L-glutamine</name>
        <dbReference type="ChEBI" id="CHEBI:58359"/>
    </ligand>
</feature>
<gene>
    <name evidence="8 10" type="primary">carA</name>
    <name evidence="10" type="ORF">NCTC12020_00045</name>
</gene>
<feature type="binding site" evidence="8">
    <location>
        <position position="291"/>
    </location>
    <ligand>
        <name>L-glutamine</name>
        <dbReference type="ChEBI" id="CHEBI:58359"/>
    </ligand>
</feature>
<evidence type="ECO:0000256" key="8">
    <source>
        <dbReference type="HAMAP-Rule" id="MF_01209"/>
    </source>
</evidence>
<dbReference type="Proteomes" id="UP000255367">
    <property type="component" value="Unassembled WGS sequence"/>
</dbReference>
<dbReference type="GO" id="GO:0006207">
    <property type="term" value="P:'de novo' pyrimidine nucleobase biosynthetic process"/>
    <property type="evidence" value="ECO:0007669"/>
    <property type="project" value="InterPro"/>
</dbReference>
<dbReference type="GO" id="GO:0004088">
    <property type="term" value="F:carbamoyl-phosphate synthase (glutamine-hydrolyzing) activity"/>
    <property type="evidence" value="ECO:0007669"/>
    <property type="project" value="UniProtKB-UniRule"/>
</dbReference>
<feature type="active site" description="Nucleophile" evidence="8">
    <location>
        <position position="246"/>
    </location>
</feature>
<dbReference type="InterPro" id="IPR050472">
    <property type="entry name" value="Anth_synth/Amidotransfase"/>
</dbReference>
<keyword evidence="8" id="KW-0028">Amino-acid biosynthesis</keyword>
<feature type="active site" evidence="8">
    <location>
        <position position="331"/>
    </location>
</feature>